<evidence type="ECO:0000313" key="4">
    <source>
        <dbReference type="Proteomes" id="UP001314170"/>
    </source>
</evidence>
<feature type="transmembrane region" description="Helical" evidence="1">
    <location>
        <begin position="105"/>
        <end position="131"/>
    </location>
</feature>
<accession>A0AAV1QT58</accession>
<evidence type="ECO:0000256" key="1">
    <source>
        <dbReference type="SAM" id="Phobius"/>
    </source>
</evidence>
<feature type="transmembrane region" description="Helical" evidence="1">
    <location>
        <begin position="62"/>
        <end position="85"/>
    </location>
</feature>
<feature type="transmembrane region" description="Helical" evidence="1">
    <location>
        <begin position="26"/>
        <end position="50"/>
    </location>
</feature>
<dbReference type="Pfam" id="PF13968">
    <property type="entry name" value="DUF4220"/>
    <property type="match status" value="1"/>
</dbReference>
<dbReference type="Proteomes" id="UP001314170">
    <property type="component" value="Unassembled WGS sequence"/>
</dbReference>
<keyword evidence="1" id="KW-1133">Transmembrane helix</keyword>
<feature type="transmembrane region" description="Helical" evidence="1">
    <location>
        <begin position="281"/>
        <end position="304"/>
    </location>
</feature>
<dbReference type="Pfam" id="PF04578">
    <property type="entry name" value="DUF594"/>
    <property type="match status" value="1"/>
</dbReference>
<keyword evidence="4" id="KW-1185">Reference proteome</keyword>
<dbReference type="PANTHER" id="PTHR31325">
    <property type="entry name" value="OS01G0798800 PROTEIN-RELATED"/>
    <property type="match status" value="1"/>
</dbReference>
<name>A0AAV1QT58_9ROSI</name>
<feature type="transmembrane region" description="Helical" evidence="1">
    <location>
        <begin position="249"/>
        <end position="269"/>
    </location>
</feature>
<reference evidence="3 4" key="1">
    <citation type="submission" date="2024-01" db="EMBL/GenBank/DDBJ databases">
        <authorList>
            <person name="Waweru B."/>
        </authorList>
    </citation>
    <scope>NUCLEOTIDE SEQUENCE [LARGE SCALE GENOMIC DNA]</scope>
</reference>
<dbReference type="InterPro" id="IPR007658">
    <property type="entry name" value="DUF594"/>
</dbReference>
<comment type="caution">
    <text evidence="3">The sequence shown here is derived from an EMBL/GenBank/DDBJ whole genome shotgun (WGS) entry which is preliminary data.</text>
</comment>
<dbReference type="EMBL" id="CAWUPB010000246">
    <property type="protein sequence ID" value="CAK7324214.1"/>
    <property type="molecule type" value="Genomic_DNA"/>
</dbReference>
<evidence type="ECO:0000259" key="2">
    <source>
        <dbReference type="Pfam" id="PF13968"/>
    </source>
</evidence>
<evidence type="ECO:0000313" key="3">
    <source>
        <dbReference type="EMBL" id="CAK7324214.1"/>
    </source>
</evidence>
<feature type="domain" description="DUF4220" evidence="2">
    <location>
        <begin position="28"/>
        <end position="347"/>
    </location>
</feature>
<proteinExistence type="predicted"/>
<dbReference type="AlphaFoldDB" id="A0AAV1QT58"/>
<dbReference type="InterPro" id="IPR025315">
    <property type="entry name" value="DUF4220"/>
</dbReference>
<gene>
    <name evidence="3" type="ORF">DCAF_LOCUS1852</name>
</gene>
<protein>
    <recommendedName>
        <fullName evidence="2">DUF4220 domain-containing protein</fullName>
    </recommendedName>
</protein>
<sequence>MSLDDTDGGAFSKLKEPVERMAAAGIVWPAYLTADSVATGALGVLVSNLFSHSGTLDPNLQLQAFWAPFLLLHLGGPDTITAYSFEDNELWSRHLLQLIVQTGVAFYILLMAWTGSHISILTMPMILAGLIKYGERTWALWNASSPKQCRALKPSSEKMVQALLDGEDHSDDQLLQVADGMFDVAKHLFAGVPIPAIEQSSTANHQKFTFKFLEKISPKKAFEVIEMQLGFMYDLLYTKALVTYTPSGIALRFTSFLLTIIVLVFFSLAPHNTLRYSKLDLRITFLLLAVAILLELYAALLLLFSDHTVVWLRKHNRNSISQATSSLPLPRNPRWSNSMGQFSLLSYSLNEKPKHFHEILKLLKINEKLEKQGHVAYRQVPEELKKWLITHYLKYRERLEANPLYTTQKAVLEDCGGSVTLGHLGYDLEGILFSMTRIDFQQAILIWHIATELLYHLDRDYFTQKNQDTKCSKMSKHISRYMMYLLAISPDTLPGSEAIGLTNFQHTYGEARKGLVESFKPKLEGLGTEKERKRKIKIQASKWLLERHRNLISLDDIKDGQLIGSLLSYGCAVANILMEDKPGGKERDPFERIRVANLKEESAEERMNRRWEVLAGIWVELLINAGRQCTGSQHAQQLKQGGELVTHFWLLFSELGYLDQLVTKPIEKSPTDDNV</sequence>
<keyword evidence="1" id="KW-0472">Membrane</keyword>
<organism evidence="3 4">
    <name type="scientific">Dovyalis caffra</name>
    <dbReference type="NCBI Taxonomy" id="77055"/>
    <lineage>
        <taxon>Eukaryota</taxon>
        <taxon>Viridiplantae</taxon>
        <taxon>Streptophyta</taxon>
        <taxon>Embryophyta</taxon>
        <taxon>Tracheophyta</taxon>
        <taxon>Spermatophyta</taxon>
        <taxon>Magnoliopsida</taxon>
        <taxon>eudicotyledons</taxon>
        <taxon>Gunneridae</taxon>
        <taxon>Pentapetalae</taxon>
        <taxon>rosids</taxon>
        <taxon>fabids</taxon>
        <taxon>Malpighiales</taxon>
        <taxon>Salicaceae</taxon>
        <taxon>Flacourtieae</taxon>
        <taxon>Dovyalis</taxon>
    </lineage>
</organism>
<keyword evidence="1" id="KW-0812">Transmembrane</keyword>